<evidence type="ECO:0000256" key="6">
    <source>
        <dbReference type="ARBA" id="ARBA00022448"/>
    </source>
</evidence>
<dbReference type="GO" id="GO:0005634">
    <property type="term" value="C:nucleus"/>
    <property type="evidence" value="ECO:0007669"/>
    <property type="project" value="UniProtKB-SubCell"/>
</dbReference>
<keyword evidence="8" id="KW-0540">Nuclease</keyword>
<evidence type="ECO:0000256" key="5">
    <source>
        <dbReference type="ARBA" id="ARBA00016937"/>
    </source>
</evidence>
<evidence type="ECO:0000313" key="20">
    <source>
        <dbReference type="EMBL" id="KAJ3514771.1"/>
    </source>
</evidence>
<keyword evidence="21" id="KW-1185">Reference proteome</keyword>
<reference evidence="20" key="1">
    <citation type="submission" date="2022-07" db="EMBL/GenBank/DDBJ databases">
        <title>Genome Sequence of Agrocybe chaxingu.</title>
        <authorList>
            <person name="Buettner E."/>
        </authorList>
    </citation>
    <scope>NUCLEOTIDE SEQUENCE</scope>
    <source>
        <strain evidence="20">MP-N11</strain>
    </source>
</reference>
<evidence type="ECO:0000256" key="17">
    <source>
        <dbReference type="PROSITE-ProRule" id="PRU00282"/>
    </source>
</evidence>
<keyword evidence="15" id="KW-0539">Nucleus</keyword>
<keyword evidence="6" id="KW-0813">Transport</keyword>
<dbReference type="Pfam" id="PF00929">
    <property type="entry name" value="RNase_T"/>
    <property type="match status" value="1"/>
</dbReference>
<evidence type="ECO:0000256" key="13">
    <source>
        <dbReference type="ARBA" id="ARBA00023128"/>
    </source>
</evidence>
<dbReference type="InterPro" id="IPR018108">
    <property type="entry name" value="MCP_transmembrane"/>
</dbReference>
<dbReference type="InterPro" id="IPR012337">
    <property type="entry name" value="RNaseH-like_sf"/>
</dbReference>
<evidence type="ECO:0000256" key="14">
    <source>
        <dbReference type="ARBA" id="ARBA00023136"/>
    </source>
</evidence>
<feature type="compositionally biased region" description="Acidic residues" evidence="18">
    <location>
        <begin position="227"/>
        <end position="247"/>
    </location>
</feature>
<protein>
    <recommendedName>
        <fullName evidence="5">RNA exonuclease 4</fullName>
    </recommendedName>
</protein>
<dbReference type="InterPro" id="IPR023395">
    <property type="entry name" value="MCP_dom_sf"/>
</dbReference>
<organism evidence="20 21">
    <name type="scientific">Agrocybe chaxingu</name>
    <dbReference type="NCBI Taxonomy" id="84603"/>
    <lineage>
        <taxon>Eukaryota</taxon>
        <taxon>Fungi</taxon>
        <taxon>Dikarya</taxon>
        <taxon>Basidiomycota</taxon>
        <taxon>Agaricomycotina</taxon>
        <taxon>Agaricomycetes</taxon>
        <taxon>Agaricomycetidae</taxon>
        <taxon>Agaricales</taxon>
        <taxon>Agaricineae</taxon>
        <taxon>Strophariaceae</taxon>
        <taxon>Agrocybe</taxon>
    </lineage>
</organism>
<dbReference type="GO" id="GO:1990575">
    <property type="term" value="P:mitochondrial L-ornithine transmembrane transport"/>
    <property type="evidence" value="ECO:0007669"/>
    <property type="project" value="TreeGrafter"/>
</dbReference>
<dbReference type="SUPFAM" id="SSF103506">
    <property type="entry name" value="Mitochondrial carrier"/>
    <property type="match status" value="1"/>
</dbReference>
<feature type="repeat" description="Solcar" evidence="17">
    <location>
        <begin position="564"/>
        <end position="658"/>
    </location>
</feature>
<keyword evidence="14 17" id="KW-0472">Membrane</keyword>
<dbReference type="Gene3D" id="3.30.420.10">
    <property type="entry name" value="Ribonuclease H-like superfamily/Ribonuclease H"/>
    <property type="match status" value="1"/>
</dbReference>
<dbReference type="Gene3D" id="1.50.40.10">
    <property type="entry name" value="Mitochondrial carrier domain"/>
    <property type="match status" value="2"/>
</dbReference>
<comment type="similarity">
    <text evidence="3">Belongs to the mitochondrial carrier (TC 2.A.29) family.</text>
</comment>
<evidence type="ECO:0000256" key="7">
    <source>
        <dbReference type="ARBA" id="ARBA00022692"/>
    </source>
</evidence>
<comment type="subcellular location">
    <subcellularLocation>
        <location evidence="2">Mitochondrion membrane</location>
        <topology evidence="2">Multi-pass membrane protein</topology>
    </subcellularLocation>
    <subcellularLocation>
        <location evidence="1">Nucleus</location>
    </subcellularLocation>
</comment>
<dbReference type="AlphaFoldDB" id="A0A9W8MYX7"/>
<dbReference type="GO" id="GO:0003676">
    <property type="term" value="F:nucleic acid binding"/>
    <property type="evidence" value="ECO:0007669"/>
    <property type="project" value="InterPro"/>
</dbReference>
<comment type="similarity">
    <text evidence="4">Belongs to the REXO4 family.</text>
</comment>
<comment type="caution">
    <text evidence="20">The sequence shown here is derived from an EMBL/GenBank/DDBJ whole genome shotgun (WGS) entry which is preliminary data.</text>
</comment>
<dbReference type="InterPro" id="IPR050567">
    <property type="entry name" value="Mitochondrial_Carrier"/>
</dbReference>
<dbReference type="Pfam" id="PF00153">
    <property type="entry name" value="Mito_carr"/>
    <property type="match status" value="3"/>
</dbReference>
<dbReference type="OrthoDB" id="14252at2759"/>
<feature type="domain" description="Exonuclease" evidence="19">
    <location>
        <begin position="23"/>
        <end position="184"/>
    </location>
</feature>
<dbReference type="FunFam" id="3.30.420.10:FF:000007">
    <property type="entry name" value="Interferon-stimulated exonuclease gene 20"/>
    <property type="match status" value="1"/>
</dbReference>
<dbReference type="Proteomes" id="UP001148786">
    <property type="component" value="Unassembled WGS sequence"/>
</dbReference>
<evidence type="ECO:0000256" key="1">
    <source>
        <dbReference type="ARBA" id="ARBA00004123"/>
    </source>
</evidence>
<dbReference type="SMART" id="SM00479">
    <property type="entry name" value="EXOIII"/>
    <property type="match status" value="1"/>
</dbReference>
<dbReference type="EMBL" id="JANKHO010000128">
    <property type="protein sequence ID" value="KAJ3514771.1"/>
    <property type="molecule type" value="Genomic_DNA"/>
</dbReference>
<evidence type="ECO:0000256" key="18">
    <source>
        <dbReference type="SAM" id="MobiDB-lite"/>
    </source>
</evidence>
<dbReference type="GO" id="GO:0008408">
    <property type="term" value="F:3'-5' exonuclease activity"/>
    <property type="evidence" value="ECO:0007669"/>
    <property type="project" value="InterPro"/>
</dbReference>
<keyword evidence="11" id="KW-0269">Exonuclease</keyword>
<keyword evidence="9" id="KW-0677">Repeat</keyword>
<dbReference type="PANTHER" id="PTHR45624">
    <property type="entry name" value="MITOCHONDRIAL BASIC AMINO ACIDS TRANSPORTER-RELATED"/>
    <property type="match status" value="1"/>
</dbReference>
<feature type="region of interest" description="Disordered" evidence="18">
    <location>
        <begin position="193"/>
        <end position="330"/>
    </location>
</feature>
<feature type="compositionally biased region" description="Low complexity" evidence="18">
    <location>
        <begin position="193"/>
        <end position="206"/>
    </location>
</feature>
<evidence type="ECO:0000313" key="21">
    <source>
        <dbReference type="Proteomes" id="UP001148786"/>
    </source>
</evidence>
<feature type="repeat" description="Solcar" evidence="17">
    <location>
        <begin position="361"/>
        <end position="446"/>
    </location>
</feature>
<evidence type="ECO:0000256" key="4">
    <source>
        <dbReference type="ARBA" id="ARBA00010489"/>
    </source>
</evidence>
<dbReference type="CDD" id="cd06144">
    <property type="entry name" value="REX4_like"/>
    <property type="match status" value="1"/>
</dbReference>
<dbReference type="PANTHER" id="PTHR45624:SF45">
    <property type="entry name" value="MITOCHONDRIAL CARRIER"/>
    <property type="match status" value="1"/>
</dbReference>
<dbReference type="SUPFAM" id="SSF53098">
    <property type="entry name" value="Ribonuclease H-like"/>
    <property type="match status" value="1"/>
</dbReference>
<feature type="repeat" description="Solcar" evidence="17">
    <location>
        <begin position="453"/>
        <end position="540"/>
    </location>
</feature>
<keyword evidence="7 17" id="KW-0812">Transmembrane</keyword>
<evidence type="ECO:0000259" key="19">
    <source>
        <dbReference type="SMART" id="SM00479"/>
    </source>
</evidence>
<sequence>MVQGHLRYTEHQKFIFLNTRPGKYLAIDCEMVGLGINGSESSLARVSLVNFYGYVVLDEFVRQKERVVDYRTQWSGIRERDLVGAKPFEEVQKRVAELLDGRILIGHAVYNDLKALLLSHPWSLTRDTQLYTYKHGVTKQKRVALRNLVHQELKITIQSGEHSSVTDARATMAIYRMHKKEWEKGSRQLPLAASLKAASSPSTTASVSNPVASSGKRKEREASESEGGPDDNAGDDAEDEDAEEEETSPTTKASAKKSSRPKPVTFVSSTKPWQKGQKFPGGGRKGVSSGEQRQGRGPLAGGAFKVKEKTKSGWWKQLPGGTTAKGGPKGSIMVGVKRVLKTPRISDSLLDSDVTMKSNTQATINELIAGSVGGAAQVLVGQPLDTIKTRAQISPKGMFKGPMDILKQTLRNEGFFALYKGMASPLLGIAGVNSLLFASYGISKRIISPYPQLSLKEIAGAGAMAGAANAILASPVEMFKVRMQGQYGAATDKRLRAVFSEMWRDWGFRKGVMRGYWVTVAREIPAYAGFYTAFEFSKRSFSKTYGSDLPVWALLASGSTGGIAYWLSCYPLGSYASLPNSDVQVSTSGNLPDVVKSRIQLRPIPPSGTPVQYIAHELKMIVQESGFVGLFRGLSPSLLRSIPAAASTFAAFELTREYLEKVTGV</sequence>
<evidence type="ECO:0000256" key="15">
    <source>
        <dbReference type="ARBA" id="ARBA00023242"/>
    </source>
</evidence>
<keyword evidence="12" id="KW-1133">Transmembrane helix</keyword>
<evidence type="ECO:0000256" key="12">
    <source>
        <dbReference type="ARBA" id="ARBA00022989"/>
    </source>
</evidence>
<evidence type="ECO:0000256" key="3">
    <source>
        <dbReference type="ARBA" id="ARBA00006375"/>
    </source>
</evidence>
<comment type="function">
    <text evidence="16">Exoribonuclease involved in ribosome biosynthesis. Involved in the processing of ITS1, the internal transcribed spacer localized between the 18S and 5.8S rRNAs.</text>
</comment>
<evidence type="ECO:0000256" key="2">
    <source>
        <dbReference type="ARBA" id="ARBA00004225"/>
    </source>
</evidence>
<dbReference type="GO" id="GO:0006364">
    <property type="term" value="P:rRNA processing"/>
    <property type="evidence" value="ECO:0007669"/>
    <property type="project" value="InterPro"/>
</dbReference>
<dbReference type="GO" id="GO:0031966">
    <property type="term" value="C:mitochondrial membrane"/>
    <property type="evidence" value="ECO:0007669"/>
    <property type="project" value="UniProtKB-SubCell"/>
</dbReference>
<dbReference type="GO" id="GO:0000064">
    <property type="term" value="F:L-ornithine transmembrane transporter activity"/>
    <property type="evidence" value="ECO:0007669"/>
    <property type="project" value="TreeGrafter"/>
</dbReference>
<dbReference type="PROSITE" id="PS50920">
    <property type="entry name" value="SOLCAR"/>
    <property type="match status" value="3"/>
</dbReference>
<name>A0A9W8MYX7_9AGAR</name>
<evidence type="ECO:0000256" key="11">
    <source>
        <dbReference type="ARBA" id="ARBA00022839"/>
    </source>
</evidence>
<evidence type="ECO:0000256" key="8">
    <source>
        <dbReference type="ARBA" id="ARBA00022722"/>
    </source>
</evidence>
<keyword evidence="10" id="KW-0378">Hydrolase</keyword>
<proteinExistence type="inferred from homology"/>
<keyword evidence="13" id="KW-0496">Mitochondrion</keyword>
<dbReference type="InterPro" id="IPR036397">
    <property type="entry name" value="RNaseH_sf"/>
</dbReference>
<dbReference type="InterPro" id="IPR037431">
    <property type="entry name" value="REX4_DEDDh_dom"/>
</dbReference>
<accession>A0A9W8MYX7</accession>
<evidence type="ECO:0000256" key="16">
    <source>
        <dbReference type="ARBA" id="ARBA00025599"/>
    </source>
</evidence>
<evidence type="ECO:0000256" key="10">
    <source>
        <dbReference type="ARBA" id="ARBA00022801"/>
    </source>
</evidence>
<gene>
    <name evidence="20" type="ORF">NLJ89_g2177</name>
</gene>
<evidence type="ECO:0000256" key="9">
    <source>
        <dbReference type="ARBA" id="ARBA00022737"/>
    </source>
</evidence>
<dbReference type="InterPro" id="IPR013520">
    <property type="entry name" value="Ribonucl_H"/>
</dbReference>